<dbReference type="Proteomes" id="UP000887580">
    <property type="component" value="Unplaced"/>
</dbReference>
<reference evidence="2" key="1">
    <citation type="submission" date="2022-11" db="UniProtKB">
        <authorList>
            <consortium name="WormBaseParasite"/>
        </authorList>
    </citation>
    <scope>IDENTIFICATION</scope>
</reference>
<dbReference type="WBParaSite" id="PS1159_v2.g11500.t1">
    <property type="protein sequence ID" value="PS1159_v2.g11500.t1"/>
    <property type="gene ID" value="PS1159_v2.g11500"/>
</dbReference>
<proteinExistence type="predicted"/>
<name>A0AC35EX00_9BILA</name>
<organism evidence="1 2">
    <name type="scientific">Panagrolaimus sp. PS1159</name>
    <dbReference type="NCBI Taxonomy" id="55785"/>
    <lineage>
        <taxon>Eukaryota</taxon>
        <taxon>Metazoa</taxon>
        <taxon>Ecdysozoa</taxon>
        <taxon>Nematoda</taxon>
        <taxon>Chromadorea</taxon>
        <taxon>Rhabditida</taxon>
        <taxon>Tylenchina</taxon>
        <taxon>Panagrolaimomorpha</taxon>
        <taxon>Panagrolaimoidea</taxon>
        <taxon>Panagrolaimidae</taxon>
        <taxon>Panagrolaimus</taxon>
    </lineage>
</organism>
<accession>A0AC35EX00</accession>
<sequence>PIVKEKSKSSRLWCGQTSKKRTTSVTSEESIKKGTLNALQIARNKAVARARTFSFSKDYPEIGGEIYEGELKELAPVKQPQFTNLFDEIDFAPDEQSVKIKVVEQQKQLKPKKDSNLI</sequence>
<evidence type="ECO:0000313" key="1">
    <source>
        <dbReference type="Proteomes" id="UP000887580"/>
    </source>
</evidence>
<protein>
    <submittedName>
        <fullName evidence="2">Uncharacterized protein</fullName>
    </submittedName>
</protein>
<evidence type="ECO:0000313" key="2">
    <source>
        <dbReference type="WBParaSite" id="PS1159_v2.g11500.t1"/>
    </source>
</evidence>